<proteinExistence type="predicted"/>
<reference evidence="1 2" key="1">
    <citation type="journal article" date="2019" name="Int. J. Syst. Evol. Microbiol.">
        <title>The Global Catalogue of Microorganisms (GCM) 10K type strain sequencing project: providing services to taxonomists for standard genome sequencing and annotation.</title>
        <authorList>
            <consortium name="The Broad Institute Genomics Platform"/>
            <consortium name="The Broad Institute Genome Sequencing Center for Infectious Disease"/>
            <person name="Wu L."/>
            <person name="Ma J."/>
        </authorList>
    </citation>
    <scope>NUCLEOTIDE SEQUENCE [LARGE SCALE GENOMIC DNA]</scope>
    <source>
        <strain evidence="1 2">CGMCC 1.12720</strain>
    </source>
</reference>
<dbReference type="EMBL" id="BMFN01000001">
    <property type="protein sequence ID" value="GGF54613.1"/>
    <property type="molecule type" value="Genomic_DNA"/>
</dbReference>
<keyword evidence="2" id="KW-1185">Reference proteome</keyword>
<evidence type="ECO:0000313" key="2">
    <source>
        <dbReference type="Proteomes" id="UP000605392"/>
    </source>
</evidence>
<name>A0ACB5PMY3_9BACT</name>
<accession>A0ACB5PMY3</accession>
<dbReference type="Proteomes" id="UP000605392">
    <property type="component" value="Unassembled WGS sequence"/>
</dbReference>
<gene>
    <name evidence="1" type="ORF">GCM10011375_07530</name>
</gene>
<comment type="caution">
    <text evidence="1">The sequence shown here is derived from an EMBL/GenBank/DDBJ whole genome shotgun (WGS) entry which is preliminary data.</text>
</comment>
<evidence type="ECO:0000313" key="1">
    <source>
        <dbReference type="EMBL" id="GGF54613.1"/>
    </source>
</evidence>
<sequence length="124" mass="13891">MNLQILMNSKHSLLLLLISLFTFSSSCTKNEDAIVGDISVAFNPILNSNDEATYYYRLYVADSYPTIPPLKSEYIDAASYQDGKTRIVIKGLNPGNYVFSYYKNTQLVTATVQVSSGKTNHYDL</sequence>
<organism evidence="1 2">
    <name type="scientific">Hymenobacter qilianensis</name>
    <dbReference type="NCBI Taxonomy" id="1385715"/>
    <lineage>
        <taxon>Bacteria</taxon>
        <taxon>Pseudomonadati</taxon>
        <taxon>Bacteroidota</taxon>
        <taxon>Cytophagia</taxon>
        <taxon>Cytophagales</taxon>
        <taxon>Hymenobacteraceae</taxon>
        <taxon>Hymenobacter</taxon>
    </lineage>
</organism>
<protein>
    <submittedName>
        <fullName evidence="1">Uncharacterized protein</fullName>
    </submittedName>
</protein>